<evidence type="ECO:0000313" key="13">
    <source>
        <dbReference type="Proteomes" id="UP000324853"/>
    </source>
</evidence>
<keyword evidence="13" id="KW-1185">Reference proteome</keyword>
<evidence type="ECO:0000256" key="10">
    <source>
        <dbReference type="ARBA" id="ARBA00031323"/>
    </source>
</evidence>
<keyword evidence="6 12" id="KW-0489">Methyltransferase</keyword>
<evidence type="ECO:0000256" key="5">
    <source>
        <dbReference type="ARBA" id="ARBA00022490"/>
    </source>
</evidence>
<dbReference type="InterPro" id="IPR029063">
    <property type="entry name" value="SAM-dependent_MTases_sf"/>
</dbReference>
<dbReference type="EC" id="2.1.1.77" evidence="3"/>
<dbReference type="PANTHER" id="PTHR11579">
    <property type="entry name" value="PROTEIN-L-ISOASPARTATE O-METHYLTRANSFERASE"/>
    <property type="match status" value="1"/>
</dbReference>
<dbReference type="InterPro" id="IPR000682">
    <property type="entry name" value="PCMT"/>
</dbReference>
<protein>
    <recommendedName>
        <fullName evidence="4">Protein-L-isoaspartate O-methyltransferase</fullName>
        <ecNumber evidence="3">2.1.1.77</ecNumber>
    </recommendedName>
    <alternativeName>
        <fullName evidence="11">L-isoaspartyl protein carboxyl methyltransferase</fullName>
    </alternativeName>
    <alternativeName>
        <fullName evidence="9">Protein L-isoaspartyl methyltransferase</fullName>
    </alternativeName>
    <alternativeName>
        <fullName evidence="10">Protein-beta-aspartate methyltransferase</fullName>
    </alternativeName>
</protein>
<reference evidence="12 13" key="1">
    <citation type="submission" date="2019-08" db="EMBL/GenBank/DDBJ databases">
        <title>Bradyrhizobium hipponensis sp. nov., a rhizobium isolated from a Lupinus angustifolius root nodule in Tunisia.</title>
        <authorList>
            <person name="Off K."/>
            <person name="Rejili M."/>
            <person name="Mars M."/>
            <person name="Brachmann A."/>
            <person name="Marin M."/>
        </authorList>
    </citation>
    <scope>NUCLEOTIDE SEQUENCE [LARGE SCALE GENOMIC DNA]</scope>
    <source>
        <strain evidence="12 13">CTAW11</strain>
    </source>
</reference>
<dbReference type="Gene3D" id="3.40.50.150">
    <property type="entry name" value="Vaccinia Virus protein VP39"/>
    <property type="match status" value="1"/>
</dbReference>
<evidence type="ECO:0000256" key="7">
    <source>
        <dbReference type="ARBA" id="ARBA00022679"/>
    </source>
</evidence>
<keyword evidence="7 12" id="KW-0808">Transferase</keyword>
<dbReference type="GO" id="GO:0032259">
    <property type="term" value="P:methylation"/>
    <property type="evidence" value="ECO:0007669"/>
    <property type="project" value="UniProtKB-KW"/>
</dbReference>
<evidence type="ECO:0000256" key="2">
    <source>
        <dbReference type="ARBA" id="ARBA00005369"/>
    </source>
</evidence>
<dbReference type="PANTHER" id="PTHR11579:SF0">
    <property type="entry name" value="PROTEIN-L-ISOASPARTATE(D-ASPARTATE) O-METHYLTRANSFERASE"/>
    <property type="match status" value="1"/>
</dbReference>
<comment type="similarity">
    <text evidence="2">Belongs to the methyltransferase superfamily. L-isoaspartyl/D-aspartyl protein methyltransferase family.</text>
</comment>
<dbReference type="CDD" id="cd02440">
    <property type="entry name" value="AdoMet_MTases"/>
    <property type="match status" value="1"/>
</dbReference>
<dbReference type="SUPFAM" id="SSF53335">
    <property type="entry name" value="S-adenosyl-L-methionine-dependent methyltransferases"/>
    <property type="match status" value="1"/>
</dbReference>
<gene>
    <name evidence="12" type="ORF">FXB38_10520</name>
</gene>
<dbReference type="GO" id="GO:0004719">
    <property type="term" value="F:protein-L-isoaspartate (D-aspartate) O-methyltransferase activity"/>
    <property type="evidence" value="ECO:0007669"/>
    <property type="project" value="UniProtKB-EC"/>
</dbReference>
<proteinExistence type="inferred from homology"/>
<keyword evidence="5" id="KW-0963">Cytoplasm</keyword>
<evidence type="ECO:0000313" key="12">
    <source>
        <dbReference type="EMBL" id="TYL85944.1"/>
    </source>
</evidence>
<evidence type="ECO:0000256" key="6">
    <source>
        <dbReference type="ARBA" id="ARBA00022603"/>
    </source>
</evidence>
<dbReference type="EMBL" id="VSSR01000016">
    <property type="protein sequence ID" value="TYL85944.1"/>
    <property type="molecule type" value="Genomic_DNA"/>
</dbReference>
<dbReference type="OrthoDB" id="9807766at2"/>
<evidence type="ECO:0000256" key="3">
    <source>
        <dbReference type="ARBA" id="ARBA00011890"/>
    </source>
</evidence>
<dbReference type="RefSeq" id="WP_148750776.1">
    <property type="nucleotide sequence ID" value="NZ_VSSR01000016.1"/>
</dbReference>
<dbReference type="AlphaFoldDB" id="A0A5S4X917"/>
<evidence type="ECO:0000256" key="8">
    <source>
        <dbReference type="ARBA" id="ARBA00022691"/>
    </source>
</evidence>
<dbReference type="GO" id="GO:0005737">
    <property type="term" value="C:cytoplasm"/>
    <property type="evidence" value="ECO:0007669"/>
    <property type="project" value="UniProtKB-SubCell"/>
</dbReference>
<organism evidence="12 13">
    <name type="scientific">Bradyrhizobium cytisi</name>
    <dbReference type="NCBI Taxonomy" id="515489"/>
    <lineage>
        <taxon>Bacteria</taxon>
        <taxon>Pseudomonadati</taxon>
        <taxon>Pseudomonadota</taxon>
        <taxon>Alphaproteobacteria</taxon>
        <taxon>Hyphomicrobiales</taxon>
        <taxon>Nitrobacteraceae</taxon>
        <taxon>Bradyrhizobium</taxon>
    </lineage>
</organism>
<dbReference type="Proteomes" id="UP000324853">
    <property type="component" value="Unassembled WGS sequence"/>
</dbReference>
<evidence type="ECO:0000256" key="11">
    <source>
        <dbReference type="ARBA" id="ARBA00031350"/>
    </source>
</evidence>
<comment type="subcellular location">
    <subcellularLocation>
        <location evidence="1">Cytoplasm</location>
    </subcellularLocation>
</comment>
<evidence type="ECO:0000256" key="9">
    <source>
        <dbReference type="ARBA" id="ARBA00030757"/>
    </source>
</evidence>
<keyword evidence="8" id="KW-0949">S-adenosyl-L-methionine</keyword>
<dbReference type="Pfam" id="PF01135">
    <property type="entry name" value="PCMT"/>
    <property type="match status" value="1"/>
</dbReference>
<evidence type="ECO:0000256" key="1">
    <source>
        <dbReference type="ARBA" id="ARBA00004496"/>
    </source>
</evidence>
<sequence>MDRTLAEARRWYAEDLRYKVPVLRNPHVIEAFAAVPREQFVGPGPWRIISDPYSDAFLTPDTDPRWVYHDVLVTIDASRNLNNGMPSFWARNLEHLDIARGERVLQVGAGTGYYSAVLAEIVGSTGRVTAVETDPMLASQARANLANWPHVDVISGDGRTVDVGELDVVIIFAGSTHPSRLWLDRLAEGGRLMMPLTHESWRGFLLRVVRRRNQFEASSIGAVSIYPCMGGRDEDAGKRLHAALEGLPPSKVPIRALHVGDPGSDDAEKVWFQGAGFWLEREPVDANAVAPN</sequence>
<comment type="caution">
    <text evidence="12">The sequence shown here is derived from an EMBL/GenBank/DDBJ whole genome shotgun (WGS) entry which is preliminary data.</text>
</comment>
<evidence type="ECO:0000256" key="4">
    <source>
        <dbReference type="ARBA" id="ARBA00013346"/>
    </source>
</evidence>
<name>A0A5S4X917_9BRAD</name>
<accession>A0A5S4X917</accession>